<dbReference type="GO" id="GO:0044780">
    <property type="term" value="P:bacterial-type flagellum assembly"/>
    <property type="evidence" value="ECO:0007669"/>
    <property type="project" value="InterPro"/>
</dbReference>
<dbReference type="EMBL" id="VLLB01000002">
    <property type="protein sequence ID" value="TWI67604.1"/>
    <property type="molecule type" value="Genomic_DNA"/>
</dbReference>
<dbReference type="InterPro" id="IPR017585">
    <property type="entry name" value="SAF_FlgA"/>
</dbReference>
<dbReference type="InterPro" id="IPR039246">
    <property type="entry name" value="Flagellar_FlgA"/>
</dbReference>
<comment type="function">
    <text evidence="4">Involved in the assembly process of the P-ring formation. It may associate with FlgF on the rod constituting a structure essential for the P-ring assembly or may act as a modulator protein for the P-ring assembly.</text>
</comment>
<dbReference type="GO" id="GO:0042597">
    <property type="term" value="C:periplasmic space"/>
    <property type="evidence" value="ECO:0007669"/>
    <property type="project" value="UniProtKB-SubCell"/>
</dbReference>
<evidence type="ECO:0000313" key="6">
    <source>
        <dbReference type="EMBL" id="TWI67604.1"/>
    </source>
</evidence>
<dbReference type="PANTHER" id="PTHR36307">
    <property type="entry name" value="FLAGELLA BASAL BODY P-RING FORMATION PROTEIN FLGA"/>
    <property type="match status" value="1"/>
</dbReference>
<evidence type="ECO:0000256" key="4">
    <source>
        <dbReference type="RuleBase" id="RU362063"/>
    </source>
</evidence>
<dbReference type="PANTHER" id="PTHR36307:SF1">
    <property type="entry name" value="FLAGELLA BASAL BODY P-RING FORMATION PROTEIN FLGA"/>
    <property type="match status" value="1"/>
</dbReference>
<protein>
    <recommendedName>
        <fullName evidence="4">Flagella basal body P-ring formation protein FlgA</fullName>
    </recommendedName>
</protein>
<dbReference type="CDD" id="cd11614">
    <property type="entry name" value="SAF_CpaB_FlgA_like"/>
    <property type="match status" value="1"/>
</dbReference>
<keyword evidence="7" id="KW-1185">Reference proteome</keyword>
<keyword evidence="3 4" id="KW-0574">Periplasm</keyword>
<keyword evidence="6" id="KW-0966">Cell projection</keyword>
<dbReference type="Proteomes" id="UP000318431">
    <property type="component" value="Unassembled WGS sequence"/>
</dbReference>
<evidence type="ECO:0000259" key="5">
    <source>
        <dbReference type="SMART" id="SM00858"/>
    </source>
</evidence>
<dbReference type="OrthoDB" id="8563889at2"/>
<comment type="similarity">
    <text evidence="4">Belongs to the FlgA family.</text>
</comment>
<dbReference type="Gene3D" id="2.30.30.760">
    <property type="match status" value="1"/>
</dbReference>
<evidence type="ECO:0000256" key="1">
    <source>
        <dbReference type="ARBA" id="ARBA00004418"/>
    </source>
</evidence>
<dbReference type="NCBIfam" id="TIGR03170">
    <property type="entry name" value="flgA_cterm"/>
    <property type="match status" value="1"/>
</dbReference>
<dbReference type="SMART" id="SM00858">
    <property type="entry name" value="SAF"/>
    <property type="match status" value="1"/>
</dbReference>
<name>A0A562RGA0_9BURK</name>
<reference evidence="6 7" key="1">
    <citation type="journal article" date="2015" name="Stand. Genomic Sci.">
        <title>Genomic Encyclopedia of Bacterial and Archaeal Type Strains, Phase III: the genomes of soil and plant-associated and newly described type strains.</title>
        <authorList>
            <person name="Whitman W.B."/>
            <person name="Woyke T."/>
            <person name="Klenk H.P."/>
            <person name="Zhou Y."/>
            <person name="Lilburn T.G."/>
            <person name="Beck B.J."/>
            <person name="De Vos P."/>
            <person name="Vandamme P."/>
            <person name="Eisen J.A."/>
            <person name="Garrity G."/>
            <person name="Hugenholtz P."/>
            <person name="Kyrpides N.C."/>
        </authorList>
    </citation>
    <scope>NUCLEOTIDE SEQUENCE [LARGE SCALE GENOMIC DNA]</scope>
    <source>
        <strain evidence="6 7">CGMCC 1.10822</strain>
    </source>
</reference>
<dbReference type="RefSeq" id="WP_145648534.1">
    <property type="nucleotide sequence ID" value="NZ_VLLB01000002.1"/>
</dbReference>
<proteinExistence type="inferred from homology"/>
<dbReference type="AlphaFoldDB" id="A0A562RGA0"/>
<feature type="chain" id="PRO_5022249240" description="Flagella basal body P-ring formation protein FlgA" evidence="4">
    <location>
        <begin position="25"/>
        <end position="236"/>
    </location>
</feature>
<sequence>MFNKCIVTRFFPLLLIGMTKFCTAASVTPESLVAQVQREATAQLNRHAELAGWSEPAFEIEVARNTRPIGSCDGVPRVESADIRQPARMRFVAICPDAGGWRYEFVTRARISARVAVAATDLPSGKSVDINDLLLERHDITGMPDALSDLSAVPGMATRRTVRAGTVLRANMLVAATLVKRGEAVRIVARKDNIEVTMAGEAVDGGGRGATIRVKNASGNVIRARVVEQGQVEPME</sequence>
<organism evidence="6 7">
    <name type="scientific">Pseudoduganella lurida</name>
    <dbReference type="NCBI Taxonomy" id="1036180"/>
    <lineage>
        <taxon>Bacteria</taxon>
        <taxon>Pseudomonadati</taxon>
        <taxon>Pseudomonadota</taxon>
        <taxon>Betaproteobacteria</taxon>
        <taxon>Burkholderiales</taxon>
        <taxon>Oxalobacteraceae</taxon>
        <taxon>Telluria group</taxon>
        <taxon>Pseudoduganella</taxon>
    </lineage>
</organism>
<evidence type="ECO:0000313" key="7">
    <source>
        <dbReference type="Proteomes" id="UP000318431"/>
    </source>
</evidence>
<keyword evidence="2 4" id="KW-0732">Signal</keyword>
<comment type="subcellular location">
    <subcellularLocation>
        <location evidence="1 4">Periplasm</location>
    </subcellularLocation>
</comment>
<keyword evidence="6" id="KW-0282">Flagellum</keyword>
<keyword evidence="6" id="KW-0969">Cilium</keyword>
<evidence type="ECO:0000256" key="2">
    <source>
        <dbReference type="ARBA" id="ARBA00022729"/>
    </source>
</evidence>
<dbReference type="InterPro" id="IPR013974">
    <property type="entry name" value="SAF"/>
</dbReference>
<feature type="domain" description="SAF" evidence="5">
    <location>
        <begin position="113"/>
        <end position="174"/>
    </location>
</feature>
<dbReference type="Gene3D" id="3.90.1210.10">
    <property type="entry name" value="Antifreeze-like/N-acetylneuraminic acid synthase C-terminal domain"/>
    <property type="match status" value="1"/>
</dbReference>
<accession>A0A562RGA0</accession>
<feature type="signal peptide" evidence="4">
    <location>
        <begin position="1"/>
        <end position="24"/>
    </location>
</feature>
<dbReference type="Pfam" id="PF13144">
    <property type="entry name" value="ChapFlgA"/>
    <property type="match status" value="1"/>
</dbReference>
<keyword evidence="4" id="KW-1005">Bacterial flagellum biogenesis</keyword>
<evidence type="ECO:0000256" key="3">
    <source>
        <dbReference type="ARBA" id="ARBA00022764"/>
    </source>
</evidence>
<gene>
    <name evidence="6" type="ORF">IP91_01721</name>
</gene>
<comment type="caution">
    <text evidence="6">The sequence shown here is derived from an EMBL/GenBank/DDBJ whole genome shotgun (WGS) entry which is preliminary data.</text>
</comment>